<organism evidence="2">
    <name type="scientific">Brassica cretica</name>
    <name type="common">Mustard</name>
    <dbReference type="NCBI Taxonomy" id="69181"/>
    <lineage>
        <taxon>Eukaryota</taxon>
        <taxon>Viridiplantae</taxon>
        <taxon>Streptophyta</taxon>
        <taxon>Embryophyta</taxon>
        <taxon>Tracheophyta</taxon>
        <taxon>Spermatophyta</taxon>
        <taxon>Magnoliopsida</taxon>
        <taxon>eudicotyledons</taxon>
        <taxon>Gunneridae</taxon>
        <taxon>Pentapetalae</taxon>
        <taxon>rosids</taxon>
        <taxon>malvids</taxon>
        <taxon>Brassicales</taxon>
        <taxon>Brassicaceae</taxon>
        <taxon>Brassiceae</taxon>
        <taxon>Brassica</taxon>
    </lineage>
</organism>
<evidence type="ECO:0000313" key="2">
    <source>
        <dbReference type="EMBL" id="KAF2532642.1"/>
    </source>
</evidence>
<dbReference type="InterPro" id="IPR036047">
    <property type="entry name" value="F-box-like_dom_sf"/>
</dbReference>
<dbReference type="EMBL" id="QGKY02002305">
    <property type="protein sequence ID" value="KAF2532642.1"/>
    <property type="molecule type" value="Genomic_DNA"/>
</dbReference>
<dbReference type="PANTHER" id="PTHR31293">
    <property type="entry name" value="RNI-LIKE SUPERFAMILY PROTEIN"/>
    <property type="match status" value="1"/>
</dbReference>
<comment type="caution">
    <text evidence="2">The sequence shown here is derived from an EMBL/GenBank/DDBJ whole genome shotgun (WGS) entry which is preliminary data.</text>
</comment>
<dbReference type="Pfam" id="PF00646">
    <property type="entry name" value="F-box"/>
    <property type="match status" value="1"/>
</dbReference>
<dbReference type="AlphaFoldDB" id="A0A8S9FPH2"/>
<dbReference type="Gene3D" id="1.20.1280.50">
    <property type="match status" value="1"/>
</dbReference>
<protein>
    <recommendedName>
        <fullName evidence="1">F-box domain-containing protein</fullName>
    </recommendedName>
</protein>
<dbReference type="CDD" id="cd22160">
    <property type="entry name" value="F-box_AtFBL13-like"/>
    <property type="match status" value="1"/>
</dbReference>
<dbReference type="SUPFAM" id="SSF81383">
    <property type="entry name" value="F-box domain"/>
    <property type="match status" value="1"/>
</dbReference>
<feature type="domain" description="F-box" evidence="1">
    <location>
        <begin position="1"/>
        <end position="49"/>
    </location>
</feature>
<reference evidence="2" key="1">
    <citation type="submission" date="2019-12" db="EMBL/GenBank/DDBJ databases">
        <title>Genome sequencing and annotation of Brassica cretica.</title>
        <authorList>
            <person name="Studholme D.J."/>
            <person name="Sarris P.F."/>
        </authorList>
    </citation>
    <scope>NUCLEOTIDE SEQUENCE</scope>
    <source>
        <strain evidence="2">PFS-102/07</strain>
        <tissue evidence="2">Leaf</tissue>
    </source>
</reference>
<accession>A0A8S9FPH2</accession>
<gene>
    <name evidence="2" type="ORF">F2Q70_00033116</name>
</gene>
<dbReference type="PANTHER" id="PTHR31293:SF12">
    <property type="entry name" value="RNI-LIKE SUPERFAMILY PROTEIN"/>
    <property type="match status" value="1"/>
</dbReference>
<dbReference type="InterPro" id="IPR053781">
    <property type="entry name" value="F-box_AtFBL13-like"/>
</dbReference>
<dbReference type="Pfam" id="PF24758">
    <property type="entry name" value="LRR_At5g56370"/>
    <property type="match status" value="1"/>
</dbReference>
<dbReference type="InterPro" id="IPR055294">
    <property type="entry name" value="FBL60-like"/>
</dbReference>
<sequence length="175" mass="19958">MDNISHLPDDLLLRILSLNTTKGVLATSLLSKRWRYLWTLVPGLKYDDINHNGDYKLFKQFVHRSFLSNKAPVLEHLHLSLGPDCPSVDIGLWINLALSRHVRELHIHIDIPYPKKGPVTLPPSSLYTSETLQRLSLTNCVFLDGPVHILLPSLKTLSLRRQHVSTKTFIRLSKS</sequence>
<dbReference type="InterPro" id="IPR001810">
    <property type="entry name" value="F-box_dom"/>
</dbReference>
<proteinExistence type="predicted"/>
<dbReference type="PROSITE" id="PS50181">
    <property type="entry name" value="FBOX"/>
    <property type="match status" value="1"/>
</dbReference>
<name>A0A8S9FPH2_BRACR</name>
<dbReference type="InterPro" id="IPR055411">
    <property type="entry name" value="LRR_FXL15/At3g58940/PEG3-like"/>
</dbReference>
<evidence type="ECO:0000259" key="1">
    <source>
        <dbReference type="PROSITE" id="PS50181"/>
    </source>
</evidence>